<evidence type="ECO:0000313" key="4">
    <source>
        <dbReference type="Proteomes" id="UP000326961"/>
    </source>
</evidence>
<accession>A0A5P3XD80</accession>
<keyword evidence="2" id="KW-1133">Transmembrane helix</keyword>
<dbReference type="EMBL" id="CP032452">
    <property type="protein sequence ID" value="QEZ68214.1"/>
    <property type="molecule type" value="Genomic_DNA"/>
</dbReference>
<reference evidence="3 4" key="1">
    <citation type="submission" date="2018-09" db="EMBL/GenBank/DDBJ databases">
        <title>A clostridial neurotoxin that targets Anopheles mosquitoes.</title>
        <authorList>
            <person name="Contreras E."/>
            <person name="Masuyer G."/>
            <person name="Qureshi N."/>
            <person name="Chawla S."/>
            <person name="Lim H.L."/>
            <person name="Chen J."/>
            <person name="Stenmark P."/>
            <person name="Gill S."/>
        </authorList>
    </citation>
    <scope>NUCLEOTIDE SEQUENCE [LARGE SCALE GENOMIC DNA]</scope>
    <source>
        <strain evidence="3 4">Cbm</strain>
    </source>
</reference>
<proteinExistence type="predicted"/>
<evidence type="ECO:0000313" key="3">
    <source>
        <dbReference type="EMBL" id="QEZ68214.1"/>
    </source>
</evidence>
<gene>
    <name evidence="3" type="ORF">D4A35_04375</name>
</gene>
<dbReference type="RefSeq" id="WP_150886038.1">
    <property type="nucleotide sequence ID" value="NZ_CP032452.1"/>
</dbReference>
<keyword evidence="2" id="KW-0472">Membrane</keyword>
<protein>
    <submittedName>
        <fullName evidence="3">Uncharacterized protein</fullName>
    </submittedName>
</protein>
<name>A0A5P3XD80_PARBF</name>
<feature type="transmembrane region" description="Helical" evidence="2">
    <location>
        <begin position="12"/>
        <end position="30"/>
    </location>
</feature>
<evidence type="ECO:0000256" key="2">
    <source>
        <dbReference type="SAM" id="Phobius"/>
    </source>
</evidence>
<sequence length="199" mass="22070">MKDRIKDFLRNNKALVIVGVVCFILGIGVAPKGISEDEYNKVKSNYETTKSELDNSKKTITDLHGKVKEAEPFFKMDNAEKEAMKIESEKKEAELKAEQERLAKEKKQAELDARSVTLGNGTYLVGKDIPEGVYDLTAVKGGGNVQSSDFKVNLIMGVSGSSDFYQREQQNVALRDGATIDLKNVTVKFVPDDGYVIKK</sequence>
<keyword evidence="1" id="KW-0175">Coiled coil</keyword>
<dbReference type="Proteomes" id="UP000326961">
    <property type="component" value="Chromosome"/>
</dbReference>
<feature type="coiled-coil region" evidence="1">
    <location>
        <begin position="76"/>
        <end position="112"/>
    </location>
</feature>
<keyword evidence="2" id="KW-0812">Transmembrane</keyword>
<dbReference type="AlphaFoldDB" id="A0A5P3XD80"/>
<evidence type="ECO:0000256" key="1">
    <source>
        <dbReference type="SAM" id="Coils"/>
    </source>
</evidence>
<organism evidence="3 4">
    <name type="scientific">Paraclostridium bifermentans</name>
    <name type="common">Clostridium bifermentans</name>
    <dbReference type="NCBI Taxonomy" id="1490"/>
    <lineage>
        <taxon>Bacteria</taxon>
        <taxon>Bacillati</taxon>
        <taxon>Bacillota</taxon>
        <taxon>Clostridia</taxon>
        <taxon>Peptostreptococcales</taxon>
        <taxon>Peptostreptococcaceae</taxon>
        <taxon>Paraclostridium</taxon>
    </lineage>
</organism>